<dbReference type="RefSeq" id="WP_003334310.1">
    <property type="nucleotide sequence ID" value="NZ_CP007806.1"/>
</dbReference>
<keyword evidence="2" id="KW-0175">Coiled coil</keyword>
<dbReference type="Pfam" id="PF05130">
    <property type="entry name" value="FlgN"/>
    <property type="match status" value="1"/>
</dbReference>
<dbReference type="Proteomes" id="UP000005850">
    <property type="component" value="Chromosome"/>
</dbReference>
<keyword evidence="4" id="KW-1185">Reference proteome</keyword>
<feature type="coiled-coil region" evidence="2">
    <location>
        <begin position="94"/>
        <end position="121"/>
    </location>
</feature>
<keyword evidence="1" id="KW-1005">Bacterial flagellum biogenesis</keyword>
<name>A0A075RBN4_BRELA</name>
<dbReference type="InterPro" id="IPR036679">
    <property type="entry name" value="FlgN-like_sf"/>
</dbReference>
<dbReference type="HOGENOM" id="CLU_132586_0_0_9"/>
<sequence length="167" mass="19547">MAHVNELFAVLDNLTELHQALYTLAMEKREVLVKNDMQQLTDLVKKEQQLLKAVQRTELLRKDMTNTIFNEKGVAVTDGTLQDVIRLCTDVEMKNQLAQRREELLRVIGKLKEENEQNQQLLEYSLDFVNMSLDLFTDRPEEDFIYKNPVNQQLHSSTNRSIFNHKA</sequence>
<evidence type="ECO:0000256" key="2">
    <source>
        <dbReference type="SAM" id="Coils"/>
    </source>
</evidence>
<dbReference type="Gene3D" id="1.20.58.300">
    <property type="entry name" value="FlgN-like"/>
    <property type="match status" value="1"/>
</dbReference>
<dbReference type="AlphaFoldDB" id="A0A075RBN4"/>
<dbReference type="STRING" id="1042163.BRLA_c043790"/>
<accession>A0A075RBN4</accession>
<dbReference type="GO" id="GO:0044780">
    <property type="term" value="P:bacterial-type flagellum assembly"/>
    <property type="evidence" value="ECO:0007669"/>
    <property type="project" value="InterPro"/>
</dbReference>
<dbReference type="InterPro" id="IPR007809">
    <property type="entry name" value="FlgN-like"/>
</dbReference>
<dbReference type="EMBL" id="CP007806">
    <property type="protein sequence ID" value="AIG28643.1"/>
    <property type="molecule type" value="Genomic_DNA"/>
</dbReference>
<protein>
    <submittedName>
        <fullName evidence="3">Protein FlgN</fullName>
    </submittedName>
</protein>
<organism evidence="3 4">
    <name type="scientific">Brevibacillus laterosporus LMG 15441</name>
    <dbReference type="NCBI Taxonomy" id="1042163"/>
    <lineage>
        <taxon>Bacteria</taxon>
        <taxon>Bacillati</taxon>
        <taxon>Bacillota</taxon>
        <taxon>Bacilli</taxon>
        <taxon>Bacillales</taxon>
        <taxon>Paenibacillaceae</taxon>
        <taxon>Brevibacillus</taxon>
    </lineage>
</organism>
<gene>
    <name evidence="3" type="primary">flgN</name>
    <name evidence="3" type="ORF">BRLA_c043790</name>
</gene>
<dbReference type="SUPFAM" id="SSF140566">
    <property type="entry name" value="FlgN-like"/>
    <property type="match status" value="1"/>
</dbReference>
<dbReference type="eggNOG" id="COG3418">
    <property type="taxonomic scope" value="Bacteria"/>
</dbReference>
<evidence type="ECO:0000313" key="4">
    <source>
        <dbReference type="Proteomes" id="UP000005850"/>
    </source>
</evidence>
<proteinExistence type="predicted"/>
<reference evidence="3 4" key="1">
    <citation type="journal article" date="2011" name="J. Bacteriol.">
        <title>Genome sequence of Brevibacillus laterosporus LMG 15441, a pathogen of invertebrates.</title>
        <authorList>
            <person name="Djukic M."/>
            <person name="Poehlein A."/>
            <person name="Thurmer A."/>
            <person name="Daniel R."/>
        </authorList>
    </citation>
    <scope>NUCLEOTIDE SEQUENCE [LARGE SCALE GENOMIC DNA]</scope>
    <source>
        <strain evidence="3 4">LMG 15441</strain>
    </source>
</reference>
<dbReference type="KEGG" id="blr:BRLA_c043790"/>
<evidence type="ECO:0000256" key="1">
    <source>
        <dbReference type="ARBA" id="ARBA00022795"/>
    </source>
</evidence>
<evidence type="ECO:0000313" key="3">
    <source>
        <dbReference type="EMBL" id="AIG28643.1"/>
    </source>
</evidence>